<gene>
    <name evidence="2" type="ORF">Q31a_33910</name>
</gene>
<name>A0A518G927_9BACT</name>
<dbReference type="PANTHER" id="PTHR30093">
    <property type="entry name" value="GENERAL SECRETION PATHWAY PROTEIN G"/>
    <property type="match status" value="1"/>
</dbReference>
<dbReference type="NCBIfam" id="TIGR04294">
    <property type="entry name" value="pre_pil_HX9DG"/>
    <property type="match status" value="1"/>
</dbReference>
<proteinExistence type="predicted"/>
<dbReference type="InterPro" id="IPR011453">
    <property type="entry name" value="DUF1559"/>
</dbReference>
<dbReference type="Pfam" id="PF07596">
    <property type="entry name" value="SBP_bac_10"/>
    <property type="match status" value="1"/>
</dbReference>
<dbReference type="AlphaFoldDB" id="A0A518G927"/>
<reference evidence="2 3" key="1">
    <citation type="submission" date="2019-02" db="EMBL/GenBank/DDBJ databases">
        <title>Deep-cultivation of Planctomycetes and their phenomic and genomic characterization uncovers novel biology.</title>
        <authorList>
            <person name="Wiegand S."/>
            <person name="Jogler M."/>
            <person name="Boedeker C."/>
            <person name="Pinto D."/>
            <person name="Vollmers J."/>
            <person name="Rivas-Marin E."/>
            <person name="Kohn T."/>
            <person name="Peeters S.H."/>
            <person name="Heuer A."/>
            <person name="Rast P."/>
            <person name="Oberbeckmann S."/>
            <person name="Bunk B."/>
            <person name="Jeske O."/>
            <person name="Meyerdierks A."/>
            <person name="Storesund J.E."/>
            <person name="Kallscheuer N."/>
            <person name="Luecker S."/>
            <person name="Lage O.M."/>
            <person name="Pohl T."/>
            <person name="Merkel B.J."/>
            <person name="Hornburger P."/>
            <person name="Mueller R.-W."/>
            <person name="Bruemmer F."/>
            <person name="Labrenz M."/>
            <person name="Spormann A.M."/>
            <person name="Op den Camp H."/>
            <person name="Overmann J."/>
            <person name="Amann R."/>
            <person name="Jetten M.S.M."/>
            <person name="Mascher T."/>
            <person name="Medema M.H."/>
            <person name="Devos D.P."/>
            <person name="Kaster A.-K."/>
            <person name="Ovreas L."/>
            <person name="Rohde M."/>
            <person name="Galperin M.Y."/>
            <person name="Jogler C."/>
        </authorList>
    </citation>
    <scope>NUCLEOTIDE SEQUENCE [LARGE SCALE GENOMIC DNA]</scope>
    <source>
        <strain evidence="2 3">Q31a</strain>
    </source>
</reference>
<dbReference type="InterPro" id="IPR012902">
    <property type="entry name" value="N_methyl_site"/>
</dbReference>
<dbReference type="InterPro" id="IPR027558">
    <property type="entry name" value="Pre_pil_HX9DG_C"/>
</dbReference>
<evidence type="ECO:0000313" key="2">
    <source>
        <dbReference type="EMBL" id="QDV25069.1"/>
    </source>
</evidence>
<sequence length="374" mass="39681">MFVSSLRPRKVRIRPLGFTLVELLVVIAIIGILVGLLLPAVQAAREAARRMQCSNNLKQSALSLHNYESSFKRFPAHMTGTGSIAQYGQRGVYSGWYSLLPFCEQSALYNQLESMQVNPWSSATNGNLIGNLRLSYMECPSDAGEQDPYGRVRNGMSSYGFCTGDDIAASVIVPDERSNTALANQKQPVSHRGIFGRYYYPSMGALSDGTSNTIALGERSRPSSQRGKGMAALDLSADPNAYSPLSCKVLWGGNEYIASANTDIGDQSPGYRVLGGNTFFTGLSTILGPNSAVCVVGSTSLSNHYAGGIWTATSEHTGGVQVAMADGSVHFISDAIDTGNLATFAPSRLSSGPSPYGVWGALGTKSGGESAQLE</sequence>
<dbReference type="OrthoDB" id="241541at2"/>
<feature type="domain" description="DUF1559" evidence="1">
    <location>
        <begin position="42"/>
        <end position="338"/>
    </location>
</feature>
<dbReference type="KEGG" id="ahel:Q31a_33910"/>
<evidence type="ECO:0000259" key="1">
    <source>
        <dbReference type="Pfam" id="PF07596"/>
    </source>
</evidence>
<dbReference type="Pfam" id="PF07963">
    <property type="entry name" value="N_methyl"/>
    <property type="match status" value="1"/>
</dbReference>
<dbReference type="Gene3D" id="3.30.700.10">
    <property type="entry name" value="Glycoprotein, Type 4 Pilin"/>
    <property type="match status" value="1"/>
</dbReference>
<organism evidence="2 3">
    <name type="scientific">Aureliella helgolandensis</name>
    <dbReference type="NCBI Taxonomy" id="2527968"/>
    <lineage>
        <taxon>Bacteria</taxon>
        <taxon>Pseudomonadati</taxon>
        <taxon>Planctomycetota</taxon>
        <taxon>Planctomycetia</taxon>
        <taxon>Pirellulales</taxon>
        <taxon>Pirellulaceae</taxon>
        <taxon>Aureliella</taxon>
    </lineage>
</organism>
<dbReference type="PANTHER" id="PTHR30093:SF2">
    <property type="entry name" value="TYPE II SECRETION SYSTEM PROTEIN H"/>
    <property type="match status" value="1"/>
</dbReference>
<dbReference type="RefSeq" id="WP_145087305.1">
    <property type="nucleotide sequence ID" value="NZ_CP036298.1"/>
</dbReference>
<dbReference type="InterPro" id="IPR045584">
    <property type="entry name" value="Pilin-like"/>
</dbReference>
<accession>A0A518G927</accession>
<dbReference type="EMBL" id="CP036298">
    <property type="protein sequence ID" value="QDV25069.1"/>
    <property type="molecule type" value="Genomic_DNA"/>
</dbReference>
<dbReference type="Proteomes" id="UP000318017">
    <property type="component" value="Chromosome"/>
</dbReference>
<protein>
    <recommendedName>
        <fullName evidence="1">DUF1559 domain-containing protein</fullName>
    </recommendedName>
</protein>
<keyword evidence="3" id="KW-1185">Reference proteome</keyword>
<dbReference type="NCBIfam" id="TIGR02532">
    <property type="entry name" value="IV_pilin_GFxxxE"/>
    <property type="match status" value="1"/>
</dbReference>
<evidence type="ECO:0000313" key="3">
    <source>
        <dbReference type="Proteomes" id="UP000318017"/>
    </source>
</evidence>
<dbReference type="SUPFAM" id="SSF54523">
    <property type="entry name" value="Pili subunits"/>
    <property type="match status" value="1"/>
</dbReference>